<dbReference type="PROSITE" id="PS50097">
    <property type="entry name" value="BTB"/>
    <property type="match status" value="1"/>
</dbReference>
<evidence type="ECO:0000313" key="2">
    <source>
        <dbReference type="Proteomes" id="UP000492821"/>
    </source>
</evidence>
<dbReference type="Pfam" id="PF07707">
    <property type="entry name" value="BACK"/>
    <property type="match status" value="1"/>
</dbReference>
<dbReference type="GO" id="GO:0005737">
    <property type="term" value="C:cytoplasm"/>
    <property type="evidence" value="ECO:0007669"/>
    <property type="project" value="TreeGrafter"/>
</dbReference>
<dbReference type="SMART" id="SM00225">
    <property type="entry name" value="BTB"/>
    <property type="match status" value="1"/>
</dbReference>
<dbReference type="InterPro" id="IPR000210">
    <property type="entry name" value="BTB/POZ_dom"/>
</dbReference>
<dbReference type="InterPro" id="IPR008979">
    <property type="entry name" value="Galactose-bd-like_sf"/>
</dbReference>
<dbReference type="Gene3D" id="3.30.710.10">
    <property type="entry name" value="Potassium Channel Kv1.1, Chain A"/>
    <property type="match status" value="1"/>
</dbReference>
<accession>A0A7E4US97</accession>
<dbReference type="InterPro" id="IPR052407">
    <property type="entry name" value="BTB_POZ_domain_cont_9"/>
</dbReference>
<dbReference type="SUPFAM" id="SSF49785">
    <property type="entry name" value="Galactose-binding domain-like"/>
    <property type="match status" value="1"/>
</dbReference>
<feature type="domain" description="BTB" evidence="1">
    <location>
        <begin position="16"/>
        <end position="79"/>
    </location>
</feature>
<dbReference type="GO" id="GO:0048512">
    <property type="term" value="P:circadian behavior"/>
    <property type="evidence" value="ECO:0007669"/>
    <property type="project" value="TreeGrafter"/>
</dbReference>
<dbReference type="InterPro" id="IPR011333">
    <property type="entry name" value="SKP1/BTB/POZ_sf"/>
</dbReference>
<proteinExistence type="predicted"/>
<reference evidence="3" key="2">
    <citation type="submission" date="2020-10" db="UniProtKB">
        <authorList>
            <consortium name="WormBaseParasite"/>
        </authorList>
    </citation>
    <scope>IDENTIFICATION</scope>
</reference>
<protein>
    <submittedName>
        <fullName evidence="3">BTB domain-containing protein</fullName>
    </submittedName>
</protein>
<dbReference type="Gene3D" id="1.25.40.420">
    <property type="match status" value="1"/>
</dbReference>
<sequence length="526" mass="59567">MYSTNLKDLYLNEANSDVIFEVQGTLLHAHRLILSQQCNYFVNKFADSEKVQYTYSNHSLAAFKLVLQPFYGIKIMLNGESTDVIIDLICLADKFNLPDLVKKAVDKIKADRIQLDTIWVILNKSLQLSHNKTEKLTKLCSDFLERNAISVFAHDSFTELSLESVQHVLKLRLCAPEANIFDAMIRWMHANLHKKIHFSELVRLIDLNLLEKDDLLLLVRTNQNFDMTGQLITDKQFIDIWHGQPDEIKTTQTCPIRKVATELDGAVLVDGAGSLLSEGKFHSLDLLKHRVNGTSGIVIDLKRQCLLNCLKMKLAGNRSYTIFVSSDRAKWTRIIDRSNYSCHGIQELYFNDCNVRCIRIEGTDPVNHDFAITDFKALYCPEQHKCDPATTLFIPLQNVATIDNDAMVLDGRSNAIIDKNDVLGFTHHTIGEGDITIKLPQPYLLESIKLRFSYMVDYKCFIQVSIDGEGWNEVVPERNVSMMGLTFPRQPVMFIKLVGTFSASNGAFECNGIDCPAPAAGNAFNY</sequence>
<dbReference type="Gene3D" id="2.60.120.260">
    <property type="entry name" value="Galactose-binding domain-like"/>
    <property type="match status" value="1"/>
</dbReference>
<dbReference type="WBParaSite" id="Pan_g12237.t1">
    <property type="protein sequence ID" value="Pan_g12237.t1"/>
    <property type="gene ID" value="Pan_g12237"/>
</dbReference>
<dbReference type="Pfam" id="PF00651">
    <property type="entry name" value="BTB"/>
    <property type="match status" value="1"/>
</dbReference>
<dbReference type="GO" id="GO:0050804">
    <property type="term" value="P:modulation of chemical synaptic transmission"/>
    <property type="evidence" value="ECO:0007669"/>
    <property type="project" value="TreeGrafter"/>
</dbReference>
<dbReference type="PANTHER" id="PTHR46306:SF1">
    <property type="entry name" value="BTB_POZ DOMAIN-CONTAINING PROTEIN 9"/>
    <property type="match status" value="1"/>
</dbReference>
<dbReference type="InterPro" id="IPR011705">
    <property type="entry name" value="BACK"/>
</dbReference>
<evidence type="ECO:0000313" key="3">
    <source>
        <dbReference type="WBParaSite" id="Pan_g12237.t1"/>
    </source>
</evidence>
<organism evidence="2 3">
    <name type="scientific">Panagrellus redivivus</name>
    <name type="common">Microworm</name>
    <dbReference type="NCBI Taxonomy" id="6233"/>
    <lineage>
        <taxon>Eukaryota</taxon>
        <taxon>Metazoa</taxon>
        <taxon>Ecdysozoa</taxon>
        <taxon>Nematoda</taxon>
        <taxon>Chromadorea</taxon>
        <taxon>Rhabditida</taxon>
        <taxon>Tylenchina</taxon>
        <taxon>Panagrolaimomorpha</taxon>
        <taxon>Panagrolaimoidea</taxon>
        <taxon>Panagrolaimidae</taxon>
        <taxon>Panagrellus</taxon>
    </lineage>
</organism>
<evidence type="ECO:0000259" key="1">
    <source>
        <dbReference type="PROSITE" id="PS50097"/>
    </source>
</evidence>
<name>A0A7E4US97_PANRE</name>
<dbReference type="Proteomes" id="UP000492821">
    <property type="component" value="Unassembled WGS sequence"/>
</dbReference>
<dbReference type="PANTHER" id="PTHR46306">
    <property type="entry name" value="BTB/POZ DOMAIN-CONTAINING PROTEIN 9"/>
    <property type="match status" value="1"/>
</dbReference>
<reference evidence="2" key="1">
    <citation type="journal article" date="2013" name="Genetics">
        <title>The draft genome and transcriptome of Panagrellus redivivus are shaped by the harsh demands of a free-living lifestyle.</title>
        <authorList>
            <person name="Srinivasan J."/>
            <person name="Dillman A.R."/>
            <person name="Macchietto M.G."/>
            <person name="Heikkinen L."/>
            <person name="Lakso M."/>
            <person name="Fracchia K.M."/>
            <person name="Antoshechkin I."/>
            <person name="Mortazavi A."/>
            <person name="Wong G."/>
            <person name="Sternberg P.W."/>
        </authorList>
    </citation>
    <scope>NUCLEOTIDE SEQUENCE [LARGE SCALE GENOMIC DNA]</scope>
    <source>
        <strain evidence="2">MT8872</strain>
    </source>
</reference>
<keyword evidence="2" id="KW-1185">Reference proteome</keyword>
<dbReference type="AlphaFoldDB" id="A0A7E4US97"/>
<dbReference type="SUPFAM" id="SSF54695">
    <property type="entry name" value="POZ domain"/>
    <property type="match status" value="1"/>
</dbReference>
<dbReference type="GO" id="GO:0008344">
    <property type="term" value="P:adult locomotory behavior"/>
    <property type="evidence" value="ECO:0007669"/>
    <property type="project" value="TreeGrafter"/>
</dbReference>
<dbReference type="SMART" id="SM00875">
    <property type="entry name" value="BACK"/>
    <property type="match status" value="1"/>
</dbReference>